<evidence type="ECO:0000256" key="3">
    <source>
        <dbReference type="ARBA" id="ARBA00023155"/>
    </source>
</evidence>
<dbReference type="Pfam" id="PF00046">
    <property type="entry name" value="Homeodomain"/>
    <property type="match status" value="1"/>
</dbReference>
<evidence type="ECO:0000259" key="8">
    <source>
        <dbReference type="PROSITE" id="PS50071"/>
    </source>
</evidence>
<dbReference type="InterPro" id="IPR001356">
    <property type="entry name" value="HD"/>
</dbReference>
<keyword evidence="2 5" id="KW-0238">DNA-binding</keyword>
<dbReference type="SUPFAM" id="SSF46689">
    <property type="entry name" value="Homeodomain-like"/>
    <property type="match status" value="1"/>
</dbReference>
<name>A0A914IGL0_GLORO</name>
<dbReference type="InterPro" id="IPR050877">
    <property type="entry name" value="EMX-VAX-Noto_Homeobox_TFs"/>
</dbReference>
<keyword evidence="3 5" id="KW-0371">Homeobox</keyword>
<dbReference type="PROSITE" id="PS50071">
    <property type="entry name" value="HOMEOBOX_2"/>
    <property type="match status" value="1"/>
</dbReference>
<dbReference type="GO" id="GO:0000981">
    <property type="term" value="F:DNA-binding transcription factor activity, RNA polymerase II-specific"/>
    <property type="evidence" value="ECO:0007669"/>
    <property type="project" value="InterPro"/>
</dbReference>
<dbReference type="InterPro" id="IPR017970">
    <property type="entry name" value="Homeobox_CS"/>
</dbReference>
<feature type="signal peptide" evidence="7">
    <location>
        <begin position="1"/>
        <end position="23"/>
    </location>
</feature>
<evidence type="ECO:0000256" key="7">
    <source>
        <dbReference type="SAM" id="SignalP"/>
    </source>
</evidence>
<feature type="chain" id="PRO_5044195905" evidence="7">
    <location>
        <begin position="24"/>
        <end position="161"/>
    </location>
</feature>
<dbReference type="WBParaSite" id="Gr19_v10_g969.t1">
    <property type="protein sequence ID" value="Gr19_v10_g969.t1"/>
    <property type="gene ID" value="Gr19_v10_g969"/>
</dbReference>
<comment type="subcellular location">
    <subcellularLocation>
        <location evidence="1 5 6">Nucleus</location>
    </subcellularLocation>
</comment>
<dbReference type="PANTHER" id="PTHR24339">
    <property type="entry name" value="HOMEOBOX PROTEIN EMX-RELATED"/>
    <property type="match status" value="1"/>
</dbReference>
<sequence length="161" mass="18230">MYKVSSLCVKVLLLFCYCCCCCCCCCFCYNLKTSGPSQIMNVGTAQAGDGGAPPCRPPPSTVMPGPDSGAFCKRKKKRVRTVYSGWQLAALEAQFRVQQYLVGEQRVRFAEQLELNQTQVKVWFQNRRIRFRRDQWATKVQKDTVVNASTATERTGTKQFE</sequence>
<feature type="domain" description="Homeobox" evidence="8">
    <location>
        <begin position="74"/>
        <end position="134"/>
    </location>
</feature>
<evidence type="ECO:0000313" key="9">
    <source>
        <dbReference type="Proteomes" id="UP000887572"/>
    </source>
</evidence>
<dbReference type="CDD" id="cd00086">
    <property type="entry name" value="homeodomain"/>
    <property type="match status" value="1"/>
</dbReference>
<dbReference type="GO" id="GO:0000978">
    <property type="term" value="F:RNA polymerase II cis-regulatory region sequence-specific DNA binding"/>
    <property type="evidence" value="ECO:0007669"/>
    <property type="project" value="TreeGrafter"/>
</dbReference>
<accession>A0A914IGL0</accession>
<dbReference type="Proteomes" id="UP000887572">
    <property type="component" value="Unplaced"/>
</dbReference>
<keyword evidence="7" id="KW-0732">Signal</keyword>
<dbReference type="GO" id="GO:0005634">
    <property type="term" value="C:nucleus"/>
    <property type="evidence" value="ECO:0007669"/>
    <property type="project" value="UniProtKB-SubCell"/>
</dbReference>
<organism evidence="9 10">
    <name type="scientific">Globodera rostochiensis</name>
    <name type="common">Golden nematode worm</name>
    <name type="synonym">Heterodera rostochiensis</name>
    <dbReference type="NCBI Taxonomy" id="31243"/>
    <lineage>
        <taxon>Eukaryota</taxon>
        <taxon>Metazoa</taxon>
        <taxon>Ecdysozoa</taxon>
        <taxon>Nematoda</taxon>
        <taxon>Chromadorea</taxon>
        <taxon>Rhabditida</taxon>
        <taxon>Tylenchina</taxon>
        <taxon>Tylenchomorpha</taxon>
        <taxon>Tylenchoidea</taxon>
        <taxon>Heteroderidae</taxon>
        <taxon>Heteroderinae</taxon>
        <taxon>Globodera</taxon>
    </lineage>
</organism>
<dbReference type="AlphaFoldDB" id="A0A914IGL0"/>
<proteinExistence type="predicted"/>
<evidence type="ECO:0000256" key="6">
    <source>
        <dbReference type="RuleBase" id="RU000682"/>
    </source>
</evidence>
<evidence type="ECO:0000256" key="5">
    <source>
        <dbReference type="PROSITE-ProRule" id="PRU00108"/>
    </source>
</evidence>
<feature type="DNA-binding region" description="Homeobox" evidence="5">
    <location>
        <begin position="76"/>
        <end position="135"/>
    </location>
</feature>
<protein>
    <submittedName>
        <fullName evidence="10">Homeobox domain-containing protein</fullName>
    </submittedName>
</protein>
<evidence type="ECO:0000256" key="1">
    <source>
        <dbReference type="ARBA" id="ARBA00004123"/>
    </source>
</evidence>
<reference evidence="10" key="1">
    <citation type="submission" date="2022-11" db="UniProtKB">
        <authorList>
            <consortium name="WormBaseParasite"/>
        </authorList>
    </citation>
    <scope>IDENTIFICATION</scope>
</reference>
<dbReference type="InterPro" id="IPR009057">
    <property type="entry name" value="Homeodomain-like_sf"/>
</dbReference>
<evidence type="ECO:0000256" key="4">
    <source>
        <dbReference type="ARBA" id="ARBA00023242"/>
    </source>
</evidence>
<dbReference type="Gene3D" id="1.10.10.60">
    <property type="entry name" value="Homeodomain-like"/>
    <property type="match status" value="1"/>
</dbReference>
<dbReference type="PANTHER" id="PTHR24339:SF28">
    <property type="entry name" value="E5-RELATED"/>
    <property type="match status" value="1"/>
</dbReference>
<dbReference type="PROSITE" id="PS00027">
    <property type="entry name" value="HOMEOBOX_1"/>
    <property type="match status" value="1"/>
</dbReference>
<evidence type="ECO:0000313" key="10">
    <source>
        <dbReference type="WBParaSite" id="Gr19_v10_g969.t1"/>
    </source>
</evidence>
<evidence type="ECO:0000256" key="2">
    <source>
        <dbReference type="ARBA" id="ARBA00023125"/>
    </source>
</evidence>
<dbReference type="SMART" id="SM00389">
    <property type="entry name" value="HOX"/>
    <property type="match status" value="1"/>
</dbReference>
<keyword evidence="4 5" id="KW-0539">Nucleus</keyword>
<keyword evidence="9" id="KW-1185">Reference proteome</keyword>